<dbReference type="Proteomes" id="UP000007797">
    <property type="component" value="Unassembled WGS sequence"/>
</dbReference>
<dbReference type="CDD" id="cd00037">
    <property type="entry name" value="CLECT"/>
    <property type="match status" value="1"/>
</dbReference>
<gene>
    <name evidence="5" type="primary">tgrC3</name>
    <name evidence="5" type="ORF">DFA_00983</name>
</gene>
<proteinExistence type="predicted"/>
<dbReference type="CDD" id="cd00054">
    <property type="entry name" value="EGF_CA"/>
    <property type="match status" value="1"/>
</dbReference>
<dbReference type="PROSITE" id="PS01186">
    <property type="entry name" value="EGF_2"/>
    <property type="match status" value="1"/>
</dbReference>
<dbReference type="EMBL" id="GL883010">
    <property type="protein sequence ID" value="EGG21108.1"/>
    <property type="molecule type" value="Genomic_DNA"/>
</dbReference>
<dbReference type="Gene3D" id="2.60.40.10">
    <property type="entry name" value="Immunoglobulins"/>
    <property type="match status" value="3"/>
</dbReference>
<feature type="region of interest" description="Disordered" evidence="2">
    <location>
        <begin position="2038"/>
        <end position="2095"/>
    </location>
</feature>
<reference evidence="6" key="1">
    <citation type="journal article" date="2011" name="Genome Res.">
        <title>Phylogeny-wide analysis of social amoeba genomes highlights ancient origins for complex intercellular communication.</title>
        <authorList>
            <person name="Heidel A.J."/>
            <person name="Lawal H.M."/>
            <person name="Felder M."/>
            <person name="Schilde C."/>
            <person name="Helps N.R."/>
            <person name="Tunggal B."/>
            <person name="Rivero F."/>
            <person name="John U."/>
            <person name="Schleicher M."/>
            <person name="Eichinger L."/>
            <person name="Platzer M."/>
            <person name="Noegel A.A."/>
            <person name="Schaap P."/>
            <person name="Gloeckner G."/>
        </authorList>
    </citation>
    <scope>NUCLEOTIDE SEQUENCE [LARGE SCALE GENOMIC DNA]</scope>
    <source>
        <strain evidence="6">SH3</strain>
    </source>
</reference>
<dbReference type="GeneID" id="14873089"/>
<evidence type="ECO:0000259" key="4">
    <source>
        <dbReference type="PROSITE" id="PS01186"/>
    </source>
</evidence>
<protein>
    <submittedName>
        <fullName evidence="5">IPT/TIG domain-containing protein</fullName>
    </submittedName>
</protein>
<evidence type="ECO:0000256" key="2">
    <source>
        <dbReference type="SAM" id="MobiDB-lite"/>
    </source>
</evidence>
<name>F4PUZ2_CACFS</name>
<feature type="compositionally biased region" description="Low complexity" evidence="2">
    <location>
        <begin position="2041"/>
        <end position="2095"/>
    </location>
</feature>
<dbReference type="PROSITE" id="PS00022">
    <property type="entry name" value="EGF_1"/>
    <property type="match status" value="1"/>
</dbReference>
<dbReference type="STRING" id="1054147.F4PUZ2"/>
<dbReference type="Pfam" id="PF01833">
    <property type="entry name" value="TIG"/>
    <property type="match status" value="5"/>
</dbReference>
<dbReference type="OMA" id="ISWANDH"/>
<dbReference type="Gene3D" id="3.10.100.10">
    <property type="entry name" value="Mannose-Binding Protein A, subunit A"/>
    <property type="match status" value="1"/>
</dbReference>
<dbReference type="SUPFAM" id="SSF81296">
    <property type="entry name" value="E set domains"/>
    <property type="match status" value="1"/>
</dbReference>
<evidence type="ECO:0000259" key="3">
    <source>
        <dbReference type="PROSITE" id="PS00022"/>
    </source>
</evidence>
<evidence type="ECO:0000313" key="6">
    <source>
        <dbReference type="Proteomes" id="UP000007797"/>
    </source>
</evidence>
<dbReference type="SUPFAM" id="SSF56436">
    <property type="entry name" value="C-type lectin-like"/>
    <property type="match status" value="1"/>
</dbReference>
<evidence type="ECO:0000313" key="5">
    <source>
        <dbReference type="EMBL" id="EGG21108.1"/>
    </source>
</evidence>
<feature type="domain" description="EGF-like" evidence="3 4">
    <location>
        <begin position="1786"/>
        <end position="1797"/>
    </location>
</feature>
<accession>F4PUZ2</accession>
<keyword evidence="6" id="KW-1185">Reference proteome</keyword>
<evidence type="ECO:0000256" key="1">
    <source>
        <dbReference type="ARBA" id="ARBA00023180"/>
    </source>
</evidence>
<dbReference type="InterPro" id="IPR013783">
    <property type="entry name" value="Ig-like_fold"/>
</dbReference>
<organism evidence="5 6">
    <name type="scientific">Cavenderia fasciculata</name>
    <name type="common">Slime mold</name>
    <name type="synonym">Dictyostelium fasciculatum</name>
    <dbReference type="NCBI Taxonomy" id="261658"/>
    <lineage>
        <taxon>Eukaryota</taxon>
        <taxon>Amoebozoa</taxon>
        <taxon>Evosea</taxon>
        <taxon>Eumycetozoa</taxon>
        <taxon>Dictyostelia</taxon>
        <taxon>Acytosteliales</taxon>
        <taxon>Cavenderiaceae</taxon>
        <taxon>Cavenderia</taxon>
    </lineage>
</organism>
<dbReference type="InterPro" id="IPR052014">
    <property type="entry name" value="Dictyostelium_Tiger"/>
</dbReference>
<dbReference type="OrthoDB" id="20300at2759"/>
<dbReference type="RefSeq" id="XP_004358958.1">
    <property type="nucleotide sequence ID" value="XM_004358901.1"/>
</dbReference>
<dbReference type="InterPro" id="IPR000742">
    <property type="entry name" value="EGF"/>
</dbReference>
<dbReference type="InterPro" id="IPR016186">
    <property type="entry name" value="C-type_lectin-like/link_sf"/>
</dbReference>
<dbReference type="Gene3D" id="2.10.25.10">
    <property type="entry name" value="Laminin"/>
    <property type="match status" value="1"/>
</dbReference>
<dbReference type="KEGG" id="dfa:DFA_00983"/>
<dbReference type="InterPro" id="IPR016187">
    <property type="entry name" value="CTDL_fold"/>
</dbReference>
<sequence length="2116" mass="227684">MDWWMIKSLVKSMQTTNEPHTNANNGFINGQTLWTGNNHYYEKLTLTGQDYNSVMSIVNSKTFNNHQGYLATITSDQEYTFISYTYGQSFVFGASRVGSPDLFYWSGGPEKNMPMYRQSLGRCYEYCNWAFLEPRSYGGDVIQSTNDGMVTTNITTNATYTFIIEYGGLNDPYLPPALTQGGSVVVSQLDKGTPLWNLSTLMITMVPSGLLPAVALTITNRSLTNFIVEIPEGKHESSILFNDGVRSFSFPKYRYQVPYIRYLIPGSLQYQTRITLVGLNFGPSIYDGLFIRDSSMQECTNIVVIQPHTMVSCMTPNYYSDLIALYPLQVKVGVQLIRSYRIPFYEPTSVTVTSVNQQLSSWDDIRQGILDARPSTVDYNVAYPCVFTTAVQENTARRIYPWRTSMESFSGLVMNANLEIEIDTMGGPNHGKIAVSAAGVFNSSVIWMSGTFAAPVKQQGRVYGYDPSLRTIMDVTGRQRGELICFGTRPFELSTQQHLYVNTTGGEVYYNVGGSSGFEVSTKTFRIDLIGMIGDIRQTSDTQLGVIVPEGSGANHTFDVSIEIYRLGNAILSYRPPSIVSVVPPPTIGGPITFYGYNLGKRAADLVATFGSGTCTSITMIQTHFTARCTVPPGVGTNKTLSITLAGQTGTIDVSYEPPTIQFTSINQDTRVSIAGKNFGAGFQDIYTVPAALSQVSFTQNNPLVNYIIYQVTFPPTTRNGYISVVVGGQMSNAVYYNFTPVITSASSMPLTGGDLTLTGYFFNTLRQNGDPTNIELKVIDGVTPFYPTLVSSSNDSSTTQFIFNAPPGIGGNMLAYLTIDEKTSESCVVGYQGPVLGEIIQDGTTLSITGSYFGSRPDIVTVSIAGISTPISPLSMSNGVIVIAIPPSTTNSMLSVSVSDQVTPEYPFTLEPIITSVSSIPTIGGPITIDGYFFNSVDVFGNPITYSLTVDGVLCQNAYIVGGDNRQMVCQVGSGSGANKTVTLYIGSKHTNSTTNYKTPIITDIQQSQTILTIQGTNFIGDINKSMILFGSSSFIQPLTSLFDSQTNLWTMTIVIPDNTTNGGVGLSVDGLVSNEKDLKLIPYIESVSEPSVLGGSITIQGKYLSLKRRDDSIAPSLVYIDTTSNPCTLVNNTLVLGQLLCNAPSGFGSAHNLYVSIDHVISNAVSFKYKVPTITDFIQNGTMATIKGSSFGSNPSQILVFFGTTLTNYAVSTLLLEGSQESFQVTIPQYSKSGSLNVLVAGISSVPYSYQLKPHLINVTSPNQDDGSIIILGDYLSQTKQDGTATVVTVTIDGVPCTNIQSLPIGADGYEVLKCVAPVGAGSDLPLVVTIDGLFDIIPFTFNGPSLTSVTVSPMNEIQVIGKNWGSVAQDIKLYYGQDQQINQFEFNSTSNTITFTVLPNSLNELVYVEYVGRLSNSLQVLLYPIISSVTPSETSGSIVTVNGQFLNANKGNGDATDLVILFNGQPVQLLQVETTNSSYKLFSAPKGTGSHSTVTISIEGRSHSLENYTYQSPTIQSLVQDQSTLFIQGNNFGDSVTLVDLSWYQNMMEIVSVNHTTIIVNLASVCLNGRLLVRVDSLQANEQEFIVKPIITGIVNNVGPYGGQINITGHYLNVNRVNGTTTNTLITVGSSTCQFLVAGSAGEYFICKLVASSLYQAPLTVSIDGATSVYSSYTSLAPVVTDITSTVYNVSSYLIITGQHFYSPSTVTIGSTQCTNAVVSAQGTTINCTFSSKEPPSMNAIPVTVKSVSLESLPVPLFFYTVNLCGVSSNICNGRGTCIGGRCQCAIGYSGDICSIPVTTTPLLPTLSSNSPNATFSLGRGVEIATGIVYVRELGPSGATVAVSDLTTSTWTAQTSINSTDSISTTYTTILNNTALLSVTVVVFNKSSTTQFAGETIPQTARSFKHLITVKGWSFVSPNNQLEVIYRAVTPKTFAFNCTTASTVIYTNSSNIGALNNTLTSFLIDSPIGLVQSRFTSRSIIDQKVIAMRTYQLATTDPLSRFTTNTQGLYVAMTLSSFTYNATFDPSFFGYQKPDPTPTTCGTTTSSTTGGHSTTTTTTGGHTTKGSTTKGSTTKGSTTKGSSSTGHSSSPSQFNNLSQLILITTLLLNLLFI</sequence>
<dbReference type="PANTHER" id="PTHR31341">
    <property type="entry name" value="IPT/TIG DOMAIN-CONTAINING PROTEIN-RELATED-RELATED"/>
    <property type="match status" value="1"/>
</dbReference>
<dbReference type="InterPro" id="IPR002909">
    <property type="entry name" value="IPT_dom"/>
</dbReference>
<dbReference type="CDD" id="cd00603">
    <property type="entry name" value="IPT_PCSR"/>
    <property type="match status" value="1"/>
</dbReference>
<keyword evidence="1" id="KW-0325">Glycoprotein</keyword>
<dbReference type="InterPro" id="IPR014756">
    <property type="entry name" value="Ig_E-set"/>
</dbReference>